<accession>A0ABW2A840</accession>
<dbReference type="Gene3D" id="3.90.1720.10">
    <property type="entry name" value="endopeptidase domain like (from Nostoc punctiforme)"/>
    <property type="match status" value="1"/>
</dbReference>
<evidence type="ECO:0000256" key="1">
    <source>
        <dbReference type="ARBA" id="ARBA00007074"/>
    </source>
</evidence>
<evidence type="ECO:0000256" key="4">
    <source>
        <dbReference type="ARBA" id="ARBA00022801"/>
    </source>
</evidence>
<keyword evidence="3 6" id="KW-0732">Signal</keyword>
<evidence type="ECO:0000256" key="5">
    <source>
        <dbReference type="ARBA" id="ARBA00022807"/>
    </source>
</evidence>
<feature type="signal peptide" evidence="6">
    <location>
        <begin position="1"/>
        <end position="35"/>
    </location>
</feature>
<dbReference type="InterPro" id="IPR038765">
    <property type="entry name" value="Papain-like_cys_pep_sf"/>
</dbReference>
<keyword evidence="2" id="KW-0645">Protease</keyword>
<keyword evidence="9" id="KW-1185">Reference proteome</keyword>
<comment type="caution">
    <text evidence="8">The sequence shown here is derived from an EMBL/GenBank/DDBJ whole genome shotgun (WGS) entry which is preliminary data.</text>
</comment>
<evidence type="ECO:0000259" key="7">
    <source>
        <dbReference type="PROSITE" id="PS51935"/>
    </source>
</evidence>
<feature type="domain" description="NlpC/P60" evidence="7">
    <location>
        <begin position="47"/>
        <end position="167"/>
    </location>
</feature>
<feature type="chain" id="PRO_5046950807" evidence="6">
    <location>
        <begin position="36"/>
        <end position="167"/>
    </location>
</feature>
<comment type="similarity">
    <text evidence="1">Belongs to the peptidase C40 family.</text>
</comment>
<evidence type="ECO:0000256" key="3">
    <source>
        <dbReference type="ARBA" id="ARBA00022729"/>
    </source>
</evidence>
<keyword evidence="4" id="KW-0378">Hydrolase</keyword>
<evidence type="ECO:0000313" key="9">
    <source>
        <dbReference type="Proteomes" id="UP001596422"/>
    </source>
</evidence>
<sequence>MPTISLQWGRNALPAALFALALLLQGCAGTGVEQAAVAPAMPAPTSPDPVEQLYAHHLDWRGTPYRLGGLDRKGIDCSGFIQRTFRDRFNRNLPRTTAALVGVGAAVPRDQLNAGDLVFFKIGRRTRHAGIYIEDGRFLHASTSQGVIISRLDTPYWARHYWTARRP</sequence>
<dbReference type="SUPFAM" id="SSF54001">
    <property type="entry name" value="Cysteine proteinases"/>
    <property type="match status" value="1"/>
</dbReference>
<keyword evidence="5" id="KW-0788">Thiol protease</keyword>
<dbReference type="PANTHER" id="PTHR47360">
    <property type="entry name" value="MUREIN DD-ENDOPEPTIDASE MEPS/MUREIN LD-CARBOXYPEPTIDASE"/>
    <property type="match status" value="1"/>
</dbReference>
<protein>
    <submittedName>
        <fullName evidence="8">NlpC/P60 family protein</fullName>
    </submittedName>
</protein>
<dbReference type="Proteomes" id="UP001596422">
    <property type="component" value="Unassembled WGS sequence"/>
</dbReference>
<dbReference type="PROSITE" id="PS51935">
    <property type="entry name" value="NLPC_P60"/>
    <property type="match status" value="1"/>
</dbReference>
<proteinExistence type="inferred from homology"/>
<dbReference type="InterPro" id="IPR000064">
    <property type="entry name" value="NLP_P60_dom"/>
</dbReference>
<dbReference type="EMBL" id="JBHSWE010000001">
    <property type="protein sequence ID" value="MFC6673676.1"/>
    <property type="molecule type" value="Genomic_DNA"/>
</dbReference>
<reference evidence="9" key="1">
    <citation type="journal article" date="2019" name="Int. J. Syst. Evol. Microbiol.">
        <title>The Global Catalogue of Microorganisms (GCM) 10K type strain sequencing project: providing services to taxonomists for standard genome sequencing and annotation.</title>
        <authorList>
            <consortium name="The Broad Institute Genomics Platform"/>
            <consortium name="The Broad Institute Genome Sequencing Center for Infectious Disease"/>
            <person name="Wu L."/>
            <person name="Ma J."/>
        </authorList>
    </citation>
    <scope>NUCLEOTIDE SEQUENCE [LARGE SCALE GENOMIC DNA]</scope>
    <source>
        <strain evidence="9">NBRC 111756</strain>
    </source>
</reference>
<gene>
    <name evidence="8" type="ORF">ACFQDL_28980</name>
</gene>
<dbReference type="Pfam" id="PF00877">
    <property type="entry name" value="NLPC_P60"/>
    <property type="match status" value="1"/>
</dbReference>
<dbReference type="RefSeq" id="WP_379912253.1">
    <property type="nucleotide sequence ID" value="NZ_JBHSWE010000001.1"/>
</dbReference>
<dbReference type="PANTHER" id="PTHR47360:SF1">
    <property type="entry name" value="ENDOPEPTIDASE NLPC-RELATED"/>
    <property type="match status" value="1"/>
</dbReference>
<evidence type="ECO:0000256" key="2">
    <source>
        <dbReference type="ARBA" id="ARBA00022670"/>
    </source>
</evidence>
<dbReference type="InterPro" id="IPR052062">
    <property type="entry name" value="Murein_DD/LD_carboxypeptidase"/>
</dbReference>
<evidence type="ECO:0000313" key="8">
    <source>
        <dbReference type="EMBL" id="MFC6673676.1"/>
    </source>
</evidence>
<organism evidence="8 9">
    <name type="scientific">Marinobacterium aestuariivivens</name>
    <dbReference type="NCBI Taxonomy" id="1698799"/>
    <lineage>
        <taxon>Bacteria</taxon>
        <taxon>Pseudomonadati</taxon>
        <taxon>Pseudomonadota</taxon>
        <taxon>Gammaproteobacteria</taxon>
        <taxon>Oceanospirillales</taxon>
        <taxon>Oceanospirillaceae</taxon>
        <taxon>Marinobacterium</taxon>
    </lineage>
</organism>
<evidence type="ECO:0000256" key="6">
    <source>
        <dbReference type="SAM" id="SignalP"/>
    </source>
</evidence>
<name>A0ABW2A840_9GAMM</name>